<dbReference type="EMBL" id="CP004294">
    <property type="protein sequence ID" value="AHH07061.1"/>
    <property type="molecule type" value="Genomic_DNA"/>
</dbReference>
<evidence type="ECO:0000256" key="6">
    <source>
        <dbReference type="ARBA" id="ARBA00023139"/>
    </source>
</evidence>
<evidence type="ECO:0000256" key="2">
    <source>
        <dbReference type="ARBA" id="ARBA00004459"/>
    </source>
</evidence>
<dbReference type="GO" id="GO:0009279">
    <property type="term" value="C:cell outer membrane"/>
    <property type="evidence" value="ECO:0007669"/>
    <property type="project" value="UniProtKB-SubCell"/>
</dbReference>
<dbReference type="RefSeq" id="WP_051480222.1">
    <property type="nucleotide sequence ID" value="NZ_CP004294.1"/>
</dbReference>
<dbReference type="Gene3D" id="1.20.120.240">
    <property type="entry name" value="Lipoprotein, type 6"/>
    <property type="match status" value="1"/>
</dbReference>
<keyword evidence="4" id="KW-0732">Signal</keyword>
<evidence type="ECO:0000256" key="8">
    <source>
        <dbReference type="ARBA" id="ARBA00023288"/>
    </source>
</evidence>
<keyword evidence="9" id="KW-0614">Plasmid</keyword>
<accession>W5SPN0</accession>
<evidence type="ECO:0000256" key="4">
    <source>
        <dbReference type="ARBA" id="ARBA00022729"/>
    </source>
</evidence>
<dbReference type="AlphaFoldDB" id="W5SPN0"/>
<dbReference type="InterPro" id="IPR036437">
    <property type="entry name" value="OspC-like_sf"/>
</dbReference>
<evidence type="ECO:0000256" key="5">
    <source>
        <dbReference type="ARBA" id="ARBA00023136"/>
    </source>
</evidence>
<sequence length="205" mass="21755">MIVDMILFLIIIILMISCRSVGSGEQSQAIKSSGIVIDLKVVSKKIRDAVEFLGKVKEVHTLVKLVDELAKAIGKKIKNSGGLDDNAGQNGSLLAGVHSLMSAVNTKLVILEKTDGISNDLKTKITAVKTDNMSFINKLESEHSALGKTAAADDDSKKAILVSNGDKSKGVTELAKLNGTIDELLKSSNKIVSDAMAELVIKPIT</sequence>
<gene>
    <name evidence="9" type="ORF">BCD_0995</name>
</gene>
<geneLocation type="plasmid" evidence="9">
    <name>unnamed</name>
</geneLocation>
<protein>
    <submittedName>
        <fullName evidence="9">Variable outer membrane protein</fullName>
    </submittedName>
</protein>
<proteinExistence type="inferred from homology"/>
<keyword evidence="7" id="KW-0998">Cell outer membrane</keyword>
<comment type="subcellular location">
    <subcellularLocation>
        <location evidence="2">Cell outer membrane</location>
        <topology evidence="2">Lipid-anchor</topology>
    </subcellularLocation>
</comment>
<keyword evidence="6" id="KW-0564">Palmitate</keyword>
<evidence type="ECO:0000313" key="9">
    <source>
        <dbReference type="EMBL" id="AHH07061.1"/>
    </source>
</evidence>
<evidence type="ECO:0000256" key="7">
    <source>
        <dbReference type="ARBA" id="ARBA00023237"/>
    </source>
</evidence>
<evidence type="ECO:0000256" key="1">
    <source>
        <dbReference type="ARBA" id="ARBA00003932"/>
    </source>
</evidence>
<comment type="similarity">
    <text evidence="3">Belongs to the variable small protein (Vsp) family.</text>
</comment>
<keyword evidence="8" id="KW-0449">Lipoprotein</keyword>
<dbReference type="SUPFAM" id="SSF63515">
    <property type="entry name" value="Outer surface protein C (OspC)"/>
    <property type="match status" value="1"/>
</dbReference>
<organism evidence="9">
    <name type="scientific">Borrelia crocidurae DOU</name>
    <dbReference type="NCBI Taxonomy" id="1293575"/>
    <lineage>
        <taxon>Bacteria</taxon>
        <taxon>Pseudomonadati</taxon>
        <taxon>Spirochaetota</taxon>
        <taxon>Spirochaetia</taxon>
        <taxon>Spirochaetales</taxon>
        <taxon>Borreliaceae</taxon>
        <taxon>Borrelia</taxon>
    </lineage>
</organism>
<dbReference type="InterPro" id="IPR001800">
    <property type="entry name" value="Lipoprotein_OspC"/>
</dbReference>
<name>W5SPN0_9SPIR</name>
<dbReference type="Pfam" id="PF01441">
    <property type="entry name" value="Lipoprotein_6"/>
    <property type="match status" value="1"/>
</dbReference>
<evidence type="ECO:0000256" key="3">
    <source>
        <dbReference type="ARBA" id="ARBA00008719"/>
    </source>
</evidence>
<keyword evidence="5" id="KW-0472">Membrane</keyword>
<reference evidence="9" key="1">
    <citation type="submission" date="2013-02" db="EMBL/GenBank/DDBJ databases">
        <title>Comparative genomics of Borrelia species.</title>
        <authorList>
            <person name="Schwan T.G."/>
            <person name="Raffel S.J."/>
            <person name="Porcella S.F."/>
        </authorList>
    </citation>
    <scope>NUCLEOTIDE SEQUENCE</scope>
    <source>
        <strain evidence="9">DOU</strain>
        <plasmid evidence="9">unnamed</plasmid>
    </source>
</reference>
<dbReference type="HOGENOM" id="CLU_089887_0_0_12"/>
<comment type="function">
    <text evidence="1">The Vlp and Vsp proteins are antigenically distinct proteins, only one vlp or vsp gene is transcriptionally active at any one time. Switching between these genes is a mechanism of host immune response evasion.</text>
</comment>